<comment type="similarity">
    <text evidence="1">Belongs to the ABC transporter superfamily.</text>
</comment>
<evidence type="ECO:0000313" key="6">
    <source>
        <dbReference type="EMBL" id="MBP2326458.1"/>
    </source>
</evidence>
<organism evidence="6 7">
    <name type="scientific">Kibdelosporangium banguiense</name>
    <dbReference type="NCBI Taxonomy" id="1365924"/>
    <lineage>
        <taxon>Bacteria</taxon>
        <taxon>Bacillati</taxon>
        <taxon>Actinomycetota</taxon>
        <taxon>Actinomycetes</taxon>
        <taxon>Pseudonocardiales</taxon>
        <taxon>Pseudonocardiaceae</taxon>
        <taxon>Kibdelosporangium</taxon>
    </lineage>
</organism>
<evidence type="ECO:0000256" key="3">
    <source>
        <dbReference type="ARBA" id="ARBA00022741"/>
    </source>
</evidence>
<accession>A0ABS4TPX8</accession>
<evidence type="ECO:0000256" key="4">
    <source>
        <dbReference type="ARBA" id="ARBA00022840"/>
    </source>
</evidence>
<dbReference type="EMBL" id="JAGINW010000001">
    <property type="protein sequence ID" value="MBP2326458.1"/>
    <property type="molecule type" value="Genomic_DNA"/>
</dbReference>
<dbReference type="PANTHER" id="PTHR43776:SF7">
    <property type="entry name" value="D,D-DIPEPTIDE TRANSPORT ATP-BINDING PROTEIN DDPF-RELATED"/>
    <property type="match status" value="1"/>
</dbReference>
<dbReference type="InterPro" id="IPR027417">
    <property type="entry name" value="P-loop_NTPase"/>
</dbReference>
<dbReference type="PANTHER" id="PTHR43776">
    <property type="entry name" value="TRANSPORT ATP-BINDING PROTEIN"/>
    <property type="match status" value="1"/>
</dbReference>
<keyword evidence="3" id="KW-0547">Nucleotide-binding</keyword>
<dbReference type="PROSITE" id="PS00211">
    <property type="entry name" value="ABC_TRANSPORTER_1"/>
    <property type="match status" value="1"/>
</dbReference>
<evidence type="ECO:0000259" key="5">
    <source>
        <dbReference type="PROSITE" id="PS50893"/>
    </source>
</evidence>
<dbReference type="InterPro" id="IPR017871">
    <property type="entry name" value="ABC_transporter-like_CS"/>
</dbReference>
<evidence type="ECO:0000256" key="2">
    <source>
        <dbReference type="ARBA" id="ARBA00022448"/>
    </source>
</evidence>
<evidence type="ECO:0000313" key="7">
    <source>
        <dbReference type="Proteomes" id="UP001519332"/>
    </source>
</evidence>
<dbReference type="InterPro" id="IPR003593">
    <property type="entry name" value="AAA+_ATPase"/>
</dbReference>
<dbReference type="PROSITE" id="PS50893">
    <property type="entry name" value="ABC_TRANSPORTER_2"/>
    <property type="match status" value="1"/>
</dbReference>
<dbReference type="RefSeq" id="WP_209643521.1">
    <property type="nucleotide sequence ID" value="NZ_JAGINW010000001.1"/>
</dbReference>
<dbReference type="SUPFAM" id="SSF52540">
    <property type="entry name" value="P-loop containing nucleoside triphosphate hydrolases"/>
    <property type="match status" value="1"/>
</dbReference>
<comment type="caution">
    <text evidence="6">The sequence shown here is derived from an EMBL/GenBank/DDBJ whole genome shotgun (WGS) entry which is preliminary data.</text>
</comment>
<reference evidence="6 7" key="1">
    <citation type="submission" date="2021-03" db="EMBL/GenBank/DDBJ databases">
        <title>Sequencing the genomes of 1000 actinobacteria strains.</title>
        <authorList>
            <person name="Klenk H.-P."/>
        </authorList>
    </citation>
    <scope>NUCLEOTIDE SEQUENCE [LARGE SCALE GENOMIC DNA]</scope>
    <source>
        <strain evidence="6 7">DSM 46670</strain>
    </source>
</reference>
<dbReference type="InterPro" id="IPR003439">
    <property type="entry name" value="ABC_transporter-like_ATP-bd"/>
</dbReference>
<dbReference type="Proteomes" id="UP001519332">
    <property type="component" value="Unassembled WGS sequence"/>
</dbReference>
<dbReference type="SMART" id="SM00382">
    <property type="entry name" value="AAA"/>
    <property type="match status" value="1"/>
</dbReference>
<proteinExistence type="inferred from homology"/>
<sequence>MNEPLLSVRSLRKVFGSRRSGDGLVAVDDVSFDLPQGGSLAIVGESGSGKTTTARIVAGLETATGGEILLDGRPIAGSRSRRGGHGIQMVFQDPFGSLDPRQKVGNAISEILAVRHTRAERRAQVLKLLSEVGLDERHAGEYPANLSGGQRQRVAIARALAQQPRVLILDEAVSALDVSVQAQVLNLLIDLRARLGISYLFVSHDLAVVRQVSDHCLVMQHGRVVEHGATGEVLDHPQDRYTRLLLDAVPRPGWTPRRRPSVSAV</sequence>
<dbReference type="Pfam" id="PF00005">
    <property type="entry name" value="ABC_tran"/>
    <property type="match status" value="1"/>
</dbReference>
<keyword evidence="7" id="KW-1185">Reference proteome</keyword>
<gene>
    <name evidence="6" type="ORF">JOF56_006843</name>
</gene>
<keyword evidence="4" id="KW-0067">ATP-binding</keyword>
<dbReference type="CDD" id="cd03257">
    <property type="entry name" value="ABC_NikE_OppD_transporters"/>
    <property type="match status" value="1"/>
</dbReference>
<evidence type="ECO:0000256" key="1">
    <source>
        <dbReference type="ARBA" id="ARBA00005417"/>
    </source>
</evidence>
<dbReference type="Gene3D" id="3.40.50.300">
    <property type="entry name" value="P-loop containing nucleotide triphosphate hydrolases"/>
    <property type="match status" value="1"/>
</dbReference>
<protein>
    <submittedName>
        <fullName evidence="6">ABC-type glutathione transport system ATPase component</fullName>
    </submittedName>
</protein>
<dbReference type="InterPro" id="IPR050319">
    <property type="entry name" value="ABC_transp_ATP-bind"/>
</dbReference>
<feature type="domain" description="ABC transporter" evidence="5">
    <location>
        <begin position="6"/>
        <end position="246"/>
    </location>
</feature>
<name>A0ABS4TPX8_9PSEU</name>
<keyword evidence="2" id="KW-0813">Transport</keyword>